<dbReference type="PANTHER" id="PTHR22708:SF0">
    <property type="entry name" value="LEUCINE-RICH REPEAT-CONTAINING PROTEIN 56"/>
    <property type="match status" value="1"/>
</dbReference>
<dbReference type="PROSITE" id="PS51450">
    <property type="entry name" value="LRR"/>
    <property type="match status" value="2"/>
</dbReference>
<feature type="region of interest" description="Disordered" evidence="3">
    <location>
        <begin position="190"/>
        <end position="284"/>
    </location>
</feature>
<dbReference type="Pfam" id="PF12799">
    <property type="entry name" value="LRR_4"/>
    <property type="match status" value="1"/>
</dbReference>
<evidence type="ECO:0000313" key="4">
    <source>
        <dbReference type="EMBL" id="OHT06007.1"/>
    </source>
</evidence>
<dbReference type="PANTHER" id="PTHR22708">
    <property type="entry name" value="LEUCINE-RICH REPEAT-CONTAINING PROTEIN 56"/>
    <property type="match status" value="1"/>
</dbReference>
<gene>
    <name evidence="4" type="ORF">TRFO_26080</name>
</gene>
<organism evidence="4 5">
    <name type="scientific">Tritrichomonas foetus</name>
    <dbReference type="NCBI Taxonomy" id="1144522"/>
    <lineage>
        <taxon>Eukaryota</taxon>
        <taxon>Metamonada</taxon>
        <taxon>Parabasalia</taxon>
        <taxon>Tritrichomonadida</taxon>
        <taxon>Tritrichomonadidae</taxon>
        <taxon>Tritrichomonas</taxon>
    </lineage>
</organism>
<keyword evidence="1" id="KW-0433">Leucine-rich repeat</keyword>
<dbReference type="InterPro" id="IPR032675">
    <property type="entry name" value="LRR_dom_sf"/>
</dbReference>
<evidence type="ECO:0000256" key="3">
    <source>
        <dbReference type="SAM" id="MobiDB-lite"/>
    </source>
</evidence>
<dbReference type="EMBL" id="MLAK01000739">
    <property type="protein sequence ID" value="OHT06007.1"/>
    <property type="molecule type" value="Genomic_DNA"/>
</dbReference>
<keyword evidence="2" id="KW-0677">Repeat</keyword>
<reference evidence="4" key="1">
    <citation type="submission" date="2016-10" db="EMBL/GenBank/DDBJ databases">
        <authorList>
            <person name="Benchimol M."/>
            <person name="Almeida L.G."/>
            <person name="Vasconcelos A.T."/>
            <person name="Perreira-Neves A."/>
            <person name="Rosa I.A."/>
            <person name="Tasca T."/>
            <person name="Bogo M.R."/>
            <person name="de Souza W."/>
        </authorList>
    </citation>
    <scope>NUCLEOTIDE SEQUENCE [LARGE SCALE GENOMIC DNA]</scope>
    <source>
        <strain evidence="4">K</strain>
    </source>
</reference>
<dbReference type="InterPro" id="IPR025875">
    <property type="entry name" value="Leu-rich_rpt_4"/>
</dbReference>
<sequence>MLTDIILAVDGKKPEKLSCLDDIYGYRGKKKFKKMKSFQAVADTRDMSLAYLGDTFPGLQRLHLNNSIISSIRDLRSNLPNLVVLSLAHCGLSELDGISTISGKLQELYLAFNKIEDVSELLGMTSLKILDLESNLIPYVEDVEILKCLTRLRNLTLRGNGCEEHPEYRKEIKRLIPKLVYLDEIKFGEENKESEENNEPKVEEIQPNDETGNKDEINQNGDNTSNEANPNGEKLPDLNNNKKLPPLRSAKEPYRDRTVVTDLVRDRADKRPPTTNATGSTTSRIAVRAPSRMIPRQRVVKPKIWHNIGSIRL</sequence>
<dbReference type="GeneID" id="94839438"/>
<dbReference type="InterPro" id="IPR040091">
    <property type="entry name" value="LRRC56"/>
</dbReference>
<accession>A0A1J4K3Q3</accession>
<dbReference type="AlphaFoldDB" id="A0A1J4K3Q3"/>
<dbReference type="Gene3D" id="3.80.10.10">
    <property type="entry name" value="Ribonuclease Inhibitor"/>
    <property type="match status" value="1"/>
</dbReference>
<evidence type="ECO:0008006" key="6">
    <source>
        <dbReference type="Google" id="ProtNLM"/>
    </source>
</evidence>
<dbReference type="InterPro" id="IPR001611">
    <property type="entry name" value="Leu-rich_rpt"/>
</dbReference>
<protein>
    <recommendedName>
        <fullName evidence="6">Leucine Rich Repeat family protein</fullName>
    </recommendedName>
</protein>
<dbReference type="SUPFAM" id="SSF52058">
    <property type="entry name" value="L domain-like"/>
    <property type="match status" value="1"/>
</dbReference>
<feature type="compositionally biased region" description="Basic and acidic residues" evidence="3">
    <location>
        <begin position="249"/>
        <end position="272"/>
    </location>
</feature>
<dbReference type="RefSeq" id="XP_068359143.1">
    <property type="nucleotide sequence ID" value="XM_068504734.1"/>
</dbReference>
<feature type="compositionally biased region" description="Basic and acidic residues" evidence="3">
    <location>
        <begin position="190"/>
        <end position="204"/>
    </location>
</feature>
<dbReference type="Proteomes" id="UP000179807">
    <property type="component" value="Unassembled WGS sequence"/>
</dbReference>
<dbReference type="SMART" id="SM00365">
    <property type="entry name" value="LRR_SD22"/>
    <property type="match status" value="3"/>
</dbReference>
<feature type="compositionally biased region" description="Polar residues" evidence="3">
    <location>
        <begin position="218"/>
        <end position="229"/>
    </location>
</feature>
<evidence type="ECO:0000313" key="5">
    <source>
        <dbReference type="Proteomes" id="UP000179807"/>
    </source>
</evidence>
<evidence type="ECO:0000256" key="2">
    <source>
        <dbReference type="ARBA" id="ARBA00022737"/>
    </source>
</evidence>
<dbReference type="VEuPathDB" id="TrichDB:TRFO_26080"/>
<keyword evidence="5" id="KW-1185">Reference proteome</keyword>
<proteinExistence type="predicted"/>
<evidence type="ECO:0000256" key="1">
    <source>
        <dbReference type="ARBA" id="ARBA00022614"/>
    </source>
</evidence>
<dbReference type="OrthoDB" id="676979at2759"/>
<name>A0A1J4K3Q3_9EUKA</name>
<feature type="compositionally biased region" description="Polar residues" evidence="3">
    <location>
        <begin position="273"/>
        <end position="284"/>
    </location>
</feature>
<comment type="caution">
    <text evidence="4">The sequence shown here is derived from an EMBL/GenBank/DDBJ whole genome shotgun (WGS) entry which is preliminary data.</text>
</comment>